<sequence length="464" mass="53880">MTRRKRNYSSRKTEQTDRIRPLRESQIKIIKDELTPREIARKKRAKRERERVYKRRRMTLTILGLLLVIIPSFLIIKRLNTYAKTGYPNFRDKVLKDLSTTAFVSSTEGRSLTSAEKNSDFDILYKNIIRNFAIDKSNTESFDEFTKKSEEYRKKITGSKTDQDFFLLLGEYLSLLNDSYTKILDKDSYTDLFNYYKNKSGSPMKEILENPQVVNRYKRIINEKNVNESSVGIENGYILRISLPNFRVNDIKKTIDEVIKSVTAAPGISTMVIDLSDNNSLNNLFVNEFAKYFIHQDYSKDDLIFYRGNLLENTLKDIKADENSAYKTAFVKNLTSKYKDKIDYFDLNPYMYYDQISLNIKKDSTFASRNIYILTNANTANEAIKLASILKESSNAFVVKNALDPNPTAQDRIYEFPPSLFVLDHSGLIISLNTARAERPNRYLEYNQRINSKYPISSMLSIAG</sequence>
<evidence type="ECO:0000313" key="3">
    <source>
        <dbReference type="Proteomes" id="UP000029579"/>
    </source>
</evidence>
<keyword evidence="1" id="KW-1133">Transmembrane helix</keyword>
<dbReference type="RefSeq" id="WP_052039355.1">
    <property type="nucleotide sequence ID" value="NZ_JRMW01000028.1"/>
</dbReference>
<proteinExistence type="predicted"/>
<gene>
    <name evidence="2" type="ORF">HMPREF1630_03555</name>
</gene>
<dbReference type="Proteomes" id="UP000029579">
    <property type="component" value="Unassembled WGS sequence"/>
</dbReference>
<protein>
    <recommendedName>
        <fullName evidence="4">Tail specific protease domain-containing protein</fullName>
    </recommendedName>
</protein>
<evidence type="ECO:0000313" key="2">
    <source>
        <dbReference type="EMBL" id="KGF04554.1"/>
    </source>
</evidence>
<comment type="caution">
    <text evidence="2">The sequence shown here is derived from an EMBL/GenBank/DDBJ whole genome shotgun (WGS) entry which is preliminary data.</text>
</comment>
<organism evidence="2 3">
    <name type="scientific">Anaerococcus lactolyticus S7-1-13</name>
    <dbReference type="NCBI Taxonomy" id="1284686"/>
    <lineage>
        <taxon>Bacteria</taxon>
        <taxon>Bacillati</taxon>
        <taxon>Bacillota</taxon>
        <taxon>Tissierellia</taxon>
        <taxon>Tissierellales</taxon>
        <taxon>Peptoniphilaceae</taxon>
        <taxon>Anaerococcus</taxon>
    </lineage>
</organism>
<reference evidence="2 3" key="1">
    <citation type="submission" date="2014-07" db="EMBL/GenBank/DDBJ databases">
        <authorList>
            <person name="McCorrison J."/>
            <person name="Sanka R."/>
            <person name="Torralba M."/>
            <person name="Gillis M."/>
            <person name="Haft D.H."/>
            <person name="Methe B."/>
            <person name="Sutton G."/>
            <person name="Nelson K.E."/>
        </authorList>
    </citation>
    <scope>NUCLEOTIDE SEQUENCE [LARGE SCALE GENOMIC DNA]</scope>
    <source>
        <strain evidence="2 3">S7-1-13</strain>
    </source>
</reference>
<evidence type="ECO:0008006" key="4">
    <source>
        <dbReference type="Google" id="ProtNLM"/>
    </source>
</evidence>
<keyword evidence="1" id="KW-0472">Membrane</keyword>
<name>A0A095Z7T9_9FIRM</name>
<dbReference type="AlphaFoldDB" id="A0A095Z7T9"/>
<evidence type="ECO:0000256" key="1">
    <source>
        <dbReference type="SAM" id="Phobius"/>
    </source>
</evidence>
<dbReference type="SUPFAM" id="SSF52096">
    <property type="entry name" value="ClpP/crotonase"/>
    <property type="match status" value="1"/>
</dbReference>
<dbReference type="Gene3D" id="3.30.750.44">
    <property type="match status" value="1"/>
</dbReference>
<dbReference type="eggNOG" id="ENOG5033RRM">
    <property type="taxonomic scope" value="Bacteria"/>
</dbReference>
<accession>A0A095Z7T9</accession>
<dbReference type="OrthoDB" id="1690022at2"/>
<dbReference type="Gene3D" id="3.90.226.10">
    <property type="entry name" value="2-enoyl-CoA Hydratase, Chain A, domain 1"/>
    <property type="match status" value="1"/>
</dbReference>
<dbReference type="EMBL" id="JRMW01000028">
    <property type="protein sequence ID" value="KGF04554.1"/>
    <property type="molecule type" value="Genomic_DNA"/>
</dbReference>
<keyword evidence="1" id="KW-0812">Transmembrane</keyword>
<dbReference type="InterPro" id="IPR029045">
    <property type="entry name" value="ClpP/crotonase-like_dom_sf"/>
</dbReference>
<feature type="transmembrane region" description="Helical" evidence="1">
    <location>
        <begin position="58"/>
        <end position="76"/>
    </location>
</feature>